<dbReference type="InParanoid" id="J9DQZ7"/>
<proteinExistence type="inferred from homology"/>
<dbReference type="InterPro" id="IPR024929">
    <property type="entry name" value="GNL2_CP_dom"/>
</dbReference>
<organism evidence="9 10">
    <name type="scientific">Edhazardia aedis (strain USNM 41457)</name>
    <name type="common">Microsporidian parasite</name>
    <dbReference type="NCBI Taxonomy" id="1003232"/>
    <lineage>
        <taxon>Eukaryota</taxon>
        <taxon>Fungi</taxon>
        <taxon>Fungi incertae sedis</taxon>
        <taxon>Microsporidia</taxon>
        <taxon>Edhazardia</taxon>
    </lineage>
</organism>
<dbReference type="VEuPathDB" id="MicrosporidiaDB:EDEG_01952"/>
<comment type="similarity">
    <text evidence="7">Belongs to the TRAFAC class YlqF/YawG GTPase family. NOG2 subfamily.</text>
</comment>
<dbReference type="GO" id="GO:0005525">
    <property type="term" value="F:GTP binding"/>
    <property type="evidence" value="ECO:0007669"/>
    <property type="project" value="UniProtKB-KW"/>
</dbReference>
<sequence>MKENFYHDKAKTKYLNMINSGKAKHDSRGRIIKDAPFQKRTCAPVSKIDPNRKWFCNTKTTTQAELDNFRNQVVTKTPYQVLLSHGNVPYSLLEPLKAKKRQIDDYNTVFGKKATRKKPKLVFSSIEELAKNVKENEDKKDAKVNEQNEEDIEKVTNQYVKGQSRRIWNELYKVIDSSDVIVNVLDARDPLGTRCPSIEKYLQSAKHKHLIYVLNKVDLVPTSVTAKWLRYLSKERPTIAYHSSSLNSFYGRNNLTNLLRQFAALHKEKMEISVGFVGYPNIGKSSIINTLRKKKVCNVAPVPGETKVWQYITLTNRIYLIDCPGIVPITNEKDAVLRGAIRIENVKEPEYYITDIVKRARDTLVSVYGFEFTDTEDFLEKLAVRFGKLLKAGEKDTSSAAKLVLHDWYKGKINWYNLPPEQEQESKISEIRNEV</sequence>
<evidence type="ECO:0000256" key="2">
    <source>
        <dbReference type="ARBA" id="ARBA00004604"/>
    </source>
</evidence>
<dbReference type="FunCoup" id="J9DQZ7">
    <property type="interactions" value="132"/>
</dbReference>
<dbReference type="Pfam" id="PF08153">
    <property type="entry name" value="NGP1NT"/>
    <property type="match status" value="1"/>
</dbReference>
<dbReference type="GO" id="GO:0000055">
    <property type="term" value="P:ribosomal large subunit export from nucleus"/>
    <property type="evidence" value="ECO:0007669"/>
    <property type="project" value="EnsemblFungi"/>
</dbReference>
<keyword evidence="4 7" id="KW-0547">Nucleotide-binding</keyword>
<dbReference type="PANTHER" id="PTHR11089:SF9">
    <property type="entry name" value="NUCLEOLAR GTP-BINDING PROTEIN 2"/>
    <property type="match status" value="1"/>
</dbReference>
<dbReference type="PROSITE" id="PS51721">
    <property type="entry name" value="G_CP"/>
    <property type="match status" value="1"/>
</dbReference>
<dbReference type="GO" id="GO:0005654">
    <property type="term" value="C:nucleoplasm"/>
    <property type="evidence" value="ECO:0007669"/>
    <property type="project" value="EnsemblFungi"/>
</dbReference>
<dbReference type="Gene3D" id="1.10.1580.10">
    <property type="match status" value="1"/>
</dbReference>
<dbReference type="Gene3D" id="3.40.50.300">
    <property type="entry name" value="P-loop containing nucleotide triphosphate hydrolases"/>
    <property type="match status" value="1"/>
</dbReference>
<dbReference type="GO" id="GO:2000200">
    <property type="term" value="P:regulation of ribosomal subunit export from nucleus"/>
    <property type="evidence" value="ECO:0007669"/>
    <property type="project" value="EnsemblFungi"/>
</dbReference>
<evidence type="ECO:0000256" key="7">
    <source>
        <dbReference type="RuleBase" id="RU364023"/>
    </source>
</evidence>
<dbReference type="FunFam" id="3.40.50.300:FF:000559">
    <property type="entry name" value="Nuclear/nucleolar GTPase 2"/>
    <property type="match status" value="1"/>
</dbReference>
<dbReference type="InterPro" id="IPR012971">
    <property type="entry name" value="NOG2_N_dom"/>
</dbReference>
<name>J9DQZ7_EDHAE</name>
<reference evidence="10" key="2">
    <citation type="submission" date="2015-07" db="EMBL/GenBank/DDBJ databases">
        <title>Contrasting host-pathogen interactions and genome evolution in two generalist and specialist microsporidian pathogens of mosquitoes.</title>
        <authorList>
            <consortium name="The Broad Institute Genomics Platform"/>
            <consortium name="The Broad Institute Genome Sequencing Center for Infectious Disease"/>
            <person name="Cuomo C.A."/>
            <person name="Sanscrainte N.D."/>
            <person name="Goldberg J.M."/>
            <person name="Heiman D."/>
            <person name="Young S."/>
            <person name="Zeng Q."/>
            <person name="Becnel J.J."/>
            <person name="Birren B.W."/>
        </authorList>
    </citation>
    <scope>NUCLEOTIDE SEQUENCE [LARGE SCALE GENOMIC DNA]</scope>
    <source>
        <strain evidence="10">USNM 41457</strain>
    </source>
</reference>
<dbReference type="GO" id="GO:0005730">
    <property type="term" value="C:nucleolus"/>
    <property type="evidence" value="ECO:0007669"/>
    <property type="project" value="UniProtKB-SubCell"/>
</dbReference>
<dbReference type="InterPro" id="IPR023179">
    <property type="entry name" value="GTP-bd_ortho_bundle_sf"/>
</dbReference>
<dbReference type="GO" id="GO:0070180">
    <property type="term" value="F:large ribosomal subunit rRNA binding"/>
    <property type="evidence" value="ECO:0007669"/>
    <property type="project" value="EnsemblFungi"/>
</dbReference>
<keyword evidence="10" id="KW-1185">Reference proteome</keyword>
<dbReference type="HOGENOM" id="CLU_011106_4_2_1"/>
<keyword evidence="5 7" id="KW-0342">GTP-binding</keyword>
<dbReference type="InterPro" id="IPR050755">
    <property type="entry name" value="TRAFAC_YlqF/YawG_RiboMat"/>
</dbReference>
<evidence type="ECO:0000256" key="5">
    <source>
        <dbReference type="ARBA" id="ARBA00023134"/>
    </source>
</evidence>
<dbReference type="InterPro" id="IPR030378">
    <property type="entry name" value="G_CP_dom"/>
</dbReference>
<evidence type="ECO:0000313" key="10">
    <source>
        <dbReference type="Proteomes" id="UP000003163"/>
    </source>
</evidence>
<dbReference type="EMBL" id="AFBI03000031">
    <property type="protein sequence ID" value="EJW03757.1"/>
    <property type="molecule type" value="Genomic_DNA"/>
</dbReference>
<dbReference type="GO" id="GO:0030687">
    <property type="term" value="C:preribosome, large subunit precursor"/>
    <property type="evidence" value="ECO:0007669"/>
    <property type="project" value="EnsemblFungi"/>
</dbReference>
<comment type="caution">
    <text evidence="9">The sequence shown here is derived from an EMBL/GenBank/DDBJ whole genome shotgun (WGS) entry which is preliminary data.</text>
</comment>
<protein>
    <recommendedName>
        <fullName evidence="3 7">Nucleolar GTP-binding protein 2</fullName>
    </recommendedName>
</protein>
<evidence type="ECO:0000256" key="4">
    <source>
        <dbReference type="ARBA" id="ARBA00022741"/>
    </source>
</evidence>
<dbReference type="InterPro" id="IPR006073">
    <property type="entry name" value="GTP-bd"/>
</dbReference>
<dbReference type="OrthoDB" id="444945at2759"/>
<dbReference type="STRING" id="1003232.J9DQZ7"/>
<evidence type="ECO:0000256" key="3">
    <source>
        <dbReference type="ARBA" id="ARBA00022127"/>
    </source>
</evidence>
<dbReference type="InterPro" id="IPR027417">
    <property type="entry name" value="P-loop_NTPase"/>
</dbReference>
<comment type="subcellular location">
    <subcellularLocation>
        <location evidence="2 7">Nucleus</location>
        <location evidence="2 7">Nucleolus</location>
    </subcellularLocation>
</comment>
<dbReference type="SUPFAM" id="SSF52540">
    <property type="entry name" value="P-loop containing nucleoside triphosphate hydrolases"/>
    <property type="match status" value="1"/>
</dbReference>
<reference evidence="9 10" key="1">
    <citation type="submission" date="2011-08" db="EMBL/GenBank/DDBJ databases">
        <authorList>
            <person name="Liu Z.J."/>
            <person name="Shi F.L."/>
            <person name="Lu J.Q."/>
            <person name="Li M."/>
            <person name="Wang Z.L."/>
        </authorList>
    </citation>
    <scope>NUCLEOTIDE SEQUENCE [LARGE SCALE GENOMIC DNA]</scope>
    <source>
        <strain evidence="9 10">USNM 41457</strain>
    </source>
</reference>
<dbReference type="OMA" id="RTQGFNH"/>
<dbReference type="Pfam" id="PF01926">
    <property type="entry name" value="MMR_HSR1"/>
    <property type="match status" value="1"/>
</dbReference>
<accession>J9DQZ7</accession>
<evidence type="ECO:0000259" key="8">
    <source>
        <dbReference type="PROSITE" id="PS51721"/>
    </source>
</evidence>
<evidence type="ECO:0000256" key="6">
    <source>
        <dbReference type="ARBA" id="ARBA00023242"/>
    </source>
</evidence>
<dbReference type="AlphaFoldDB" id="J9DQZ7"/>
<evidence type="ECO:0000256" key="1">
    <source>
        <dbReference type="ARBA" id="ARBA00003892"/>
    </source>
</evidence>
<evidence type="ECO:0000313" key="9">
    <source>
        <dbReference type="EMBL" id="EJW03757.1"/>
    </source>
</evidence>
<feature type="domain" description="CP-type G" evidence="8">
    <location>
        <begin position="168"/>
        <end position="329"/>
    </location>
</feature>
<dbReference type="PRINTS" id="PR00326">
    <property type="entry name" value="GTP1OBG"/>
</dbReference>
<dbReference type="CDD" id="cd01858">
    <property type="entry name" value="NGP_1"/>
    <property type="match status" value="1"/>
</dbReference>
<dbReference type="PANTHER" id="PTHR11089">
    <property type="entry name" value="GTP-BINDING PROTEIN-RELATED"/>
    <property type="match status" value="1"/>
</dbReference>
<gene>
    <name evidence="9" type="ORF">EDEG_01952</name>
</gene>
<keyword evidence="6 7" id="KW-0539">Nucleus</keyword>
<comment type="function">
    <text evidence="1 7">GTPase that associates with pre-60S ribosomal subunits in the nucleolus and is required for their nuclear export and maturation.</text>
</comment>
<dbReference type="Proteomes" id="UP000003163">
    <property type="component" value="Unassembled WGS sequence"/>
</dbReference>